<comment type="caution">
    <text evidence="2">The sequence shown here is derived from an EMBL/GenBank/DDBJ whole genome shotgun (WGS) entry which is preliminary data.</text>
</comment>
<gene>
    <name evidence="2" type="ORF">PM001_LOCUS5970</name>
</gene>
<organism evidence="2 3">
    <name type="scientific">Peronospora matthiolae</name>
    <dbReference type="NCBI Taxonomy" id="2874970"/>
    <lineage>
        <taxon>Eukaryota</taxon>
        <taxon>Sar</taxon>
        <taxon>Stramenopiles</taxon>
        <taxon>Oomycota</taxon>
        <taxon>Peronosporomycetes</taxon>
        <taxon>Peronosporales</taxon>
        <taxon>Peronosporaceae</taxon>
        <taxon>Peronospora</taxon>
    </lineage>
</organism>
<protein>
    <submittedName>
        <fullName evidence="2">Uncharacterized protein</fullName>
    </submittedName>
</protein>
<dbReference type="EMBL" id="CAKLBY020000048">
    <property type="protein sequence ID" value="CAK7919305.1"/>
    <property type="molecule type" value="Genomic_DNA"/>
</dbReference>
<accession>A0AAV1TI33</accession>
<evidence type="ECO:0000313" key="2">
    <source>
        <dbReference type="EMBL" id="CAK7919305.1"/>
    </source>
</evidence>
<dbReference type="Proteomes" id="UP001162060">
    <property type="component" value="Unassembled WGS sequence"/>
</dbReference>
<dbReference type="AlphaFoldDB" id="A0AAV1TI33"/>
<evidence type="ECO:0000313" key="3">
    <source>
        <dbReference type="Proteomes" id="UP001162060"/>
    </source>
</evidence>
<feature type="region of interest" description="Disordered" evidence="1">
    <location>
        <begin position="1"/>
        <end position="39"/>
    </location>
</feature>
<reference evidence="2" key="1">
    <citation type="submission" date="2024-01" db="EMBL/GenBank/DDBJ databases">
        <authorList>
            <person name="Webb A."/>
        </authorList>
    </citation>
    <scope>NUCLEOTIDE SEQUENCE</scope>
    <source>
        <strain evidence="2">Pm1</strain>
    </source>
</reference>
<sequence length="39" mass="3929">MYSAQTGAGTGRQGASDGEADGDNHDLEAGRQAPHATDL</sequence>
<name>A0AAV1TI33_9STRA</name>
<evidence type="ECO:0000256" key="1">
    <source>
        <dbReference type="SAM" id="MobiDB-lite"/>
    </source>
</evidence>
<proteinExistence type="predicted"/>